<evidence type="ECO:0000313" key="9">
    <source>
        <dbReference type="Proteomes" id="UP000290189"/>
    </source>
</evidence>
<dbReference type="EMBL" id="CDSF01000024">
    <property type="protein sequence ID" value="CEO95546.1"/>
    <property type="molecule type" value="Genomic_DNA"/>
</dbReference>
<feature type="compositionally biased region" description="Basic and acidic residues" evidence="3">
    <location>
        <begin position="15"/>
        <end position="35"/>
    </location>
</feature>
<comment type="similarity">
    <text evidence="1">Belongs to the CCDC124 family.</text>
</comment>
<dbReference type="PANTHER" id="PTHR21680">
    <property type="entry name" value="COILED-COIL DOMAIN-CONTAINING PROTEIN 124"/>
    <property type="match status" value="1"/>
</dbReference>
<dbReference type="GO" id="GO:0003713">
    <property type="term" value="F:transcription coactivator activity"/>
    <property type="evidence" value="ECO:0007669"/>
    <property type="project" value="TreeGrafter"/>
</dbReference>
<reference evidence="6 8" key="1">
    <citation type="submission" date="2015-02" db="EMBL/GenBank/DDBJ databases">
        <authorList>
            <person name="Chooi Y.-H."/>
        </authorList>
    </citation>
    <scope>NUCLEOTIDE SEQUENCE [LARGE SCALE GENOMIC DNA]</scope>
    <source>
        <strain evidence="6">E3</strain>
    </source>
</reference>
<proteinExistence type="inferred from homology"/>
<evidence type="ECO:0000259" key="5">
    <source>
        <dbReference type="Pfam" id="PF22048"/>
    </source>
</evidence>
<dbReference type="SUPFAM" id="SSF47095">
    <property type="entry name" value="HMG-box"/>
    <property type="match status" value="1"/>
</dbReference>
<evidence type="ECO:0000256" key="1">
    <source>
        <dbReference type="ARBA" id="ARBA00008296"/>
    </source>
</evidence>
<keyword evidence="2" id="KW-0175">Coiled coil</keyword>
<evidence type="ECO:0000256" key="3">
    <source>
        <dbReference type="SAM" id="MobiDB-lite"/>
    </source>
</evidence>
<dbReference type="OMA" id="FEERMMP"/>
<organism evidence="6 8">
    <name type="scientific">Plasmodiophora brassicae</name>
    <name type="common">Clubroot disease agent</name>
    <dbReference type="NCBI Taxonomy" id="37360"/>
    <lineage>
        <taxon>Eukaryota</taxon>
        <taxon>Sar</taxon>
        <taxon>Rhizaria</taxon>
        <taxon>Endomyxa</taxon>
        <taxon>Phytomyxea</taxon>
        <taxon>Plasmodiophorida</taxon>
        <taxon>Plasmodiophoridae</taxon>
        <taxon>Plasmodiophora</taxon>
    </lineage>
</organism>
<feature type="region of interest" description="Disordered" evidence="3">
    <location>
        <begin position="1"/>
        <end position="134"/>
    </location>
</feature>
<feature type="domain" description="Coiled-coil" evidence="4">
    <location>
        <begin position="132"/>
        <end position="214"/>
    </location>
</feature>
<dbReference type="PANTHER" id="PTHR21680:SF0">
    <property type="entry name" value="COILED-COIL DOMAIN-CONTAINING PROTEIN 124"/>
    <property type="match status" value="1"/>
</dbReference>
<dbReference type="Pfam" id="PF06244">
    <property type="entry name" value="Ccdc124"/>
    <property type="match status" value="1"/>
</dbReference>
<dbReference type="InterPro" id="IPR054413">
    <property type="entry name" value="LSO1/2"/>
</dbReference>
<accession>A0A0G4IK22</accession>
<dbReference type="GO" id="GO:0005634">
    <property type="term" value="C:nucleus"/>
    <property type="evidence" value="ECO:0007669"/>
    <property type="project" value="TreeGrafter"/>
</dbReference>
<dbReference type="Proteomes" id="UP000290189">
    <property type="component" value="Unassembled WGS sequence"/>
</dbReference>
<dbReference type="EMBL" id="OVEO01000014">
    <property type="protein sequence ID" value="SPR00420.1"/>
    <property type="molecule type" value="Genomic_DNA"/>
</dbReference>
<feature type="compositionally biased region" description="Basic and acidic residues" evidence="3">
    <location>
        <begin position="51"/>
        <end position="76"/>
    </location>
</feature>
<evidence type="ECO:0000313" key="6">
    <source>
        <dbReference type="EMBL" id="CEO95546.1"/>
    </source>
</evidence>
<keyword evidence="7" id="KW-0496">Mitochondrion</keyword>
<evidence type="ECO:0000259" key="4">
    <source>
        <dbReference type="Pfam" id="PF06244"/>
    </source>
</evidence>
<dbReference type="STRING" id="37360.A0A0G4IK22"/>
<dbReference type="InterPro" id="IPR036910">
    <property type="entry name" value="HMG_box_dom_sf"/>
</dbReference>
<dbReference type="InterPro" id="IPR010422">
    <property type="entry name" value="Ccdc124/Oxs1"/>
</dbReference>
<dbReference type="AlphaFoldDB" id="A0A0G4IK22"/>
<reference evidence="7 9" key="2">
    <citation type="submission" date="2018-03" db="EMBL/GenBank/DDBJ databases">
        <authorList>
            <person name="Fogelqvist J."/>
        </authorList>
    </citation>
    <scope>NUCLEOTIDE SEQUENCE [LARGE SCALE GENOMIC DNA]</scope>
</reference>
<sequence length="227" mass="25616">MPPNKKVNTKVAAANERKAAVQKERDARARERQEADLAEVWSFGANGRQKARAEQNDQKRQQAEAKKAELKRLKEQEEAELSSMRPARGAARKAMMKSGGPKPTRTSFLSPLQPSEDVKENNREAPVPMEPNRNLIDDGFVEVHGIDDALDSLFVSGAKELDRHPERRAKAAYTAFEERMLPILKDENPHLKLSQYKQKLRDLWKKSPENPLNQASLPYNAKPGTNA</sequence>
<feature type="compositionally biased region" description="Polar residues" evidence="3">
    <location>
        <begin position="104"/>
        <end position="113"/>
    </location>
</feature>
<dbReference type="GO" id="GO:0006366">
    <property type="term" value="P:transcription by RNA polymerase II"/>
    <property type="evidence" value="ECO:0007669"/>
    <property type="project" value="TreeGrafter"/>
</dbReference>
<name>A0A0G4IK22_PLABS</name>
<feature type="compositionally biased region" description="Polar residues" evidence="3">
    <location>
        <begin position="210"/>
        <end position="227"/>
    </location>
</feature>
<geneLocation type="mitochondrion" evidence="7"/>
<dbReference type="InterPro" id="IPR054414">
    <property type="entry name" value="Ccdc124/Oxs1_C"/>
</dbReference>
<dbReference type="OrthoDB" id="76412at2759"/>
<protein>
    <recommendedName>
        <fullName evidence="10">HMG box domain-containing protein</fullName>
    </recommendedName>
</protein>
<evidence type="ECO:0000313" key="7">
    <source>
        <dbReference type="EMBL" id="SPR00420.1"/>
    </source>
</evidence>
<dbReference type="Proteomes" id="UP000039324">
    <property type="component" value="Unassembled WGS sequence"/>
</dbReference>
<gene>
    <name evidence="6" type="ORF">PBRA_004272</name>
    <name evidence="7" type="ORF">PLBR_LOCUS7635</name>
</gene>
<evidence type="ECO:0008006" key="10">
    <source>
        <dbReference type="Google" id="ProtNLM"/>
    </source>
</evidence>
<keyword evidence="8" id="KW-1185">Reference proteome</keyword>
<dbReference type="Pfam" id="PF22048">
    <property type="entry name" value="LSO1_2-like"/>
    <property type="match status" value="1"/>
</dbReference>
<evidence type="ECO:0000313" key="8">
    <source>
        <dbReference type="Proteomes" id="UP000039324"/>
    </source>
</evidence>
<feature type="domain" description="LSO1/LSO2" evidence="5">
    <location>
        <begin position="9"/>
        <end position="78"/>
    </location>
</feature>
<feature type="region of interest" description="Disordered" evidence="3">
    <location>
        <begin position="204"/>
        <end position="227"/>
    </location>
</feature>
<evidence type="ECO:0000256" key="2">
    <source>
        <dbReference type="ARBA" id="ARBA00023054"/>
    </source>
</evidence>